<dbReference type="EMBL" id="CM045770">
    <property type="protein sequence ID" value="KAI7992549.1"/>
    <property type="molecule type" value="Genomic_DNA"/>
</dbReference>
<evidence type="ECO:0000313" key="2">
    <source>
        <dbReference type="Proteomes" id="UP001060215"/>
    </source>
</evidence>
<name>A0ACC0FVE7_9ERIC</name>
<dbReference type="Proteomes" id="UP001060215">
    <property type="component" value="Chromosome 13"/>
</dbReference>
<proteinExistence type="predicted"/>
<keyword evidence="2" id="KW-1185">Reference proteome</keyword>
<gene>
    <name evidence="1" type="ORF">LOK49_LG12G02025</name>
</gene>
<reference evidence="1 2" key="1">
    <citation type="journal article" date="2022" name="Plant J.">
        <title>Chromosome-level genome of Camellia lanceoleosa provides a valuable resource for understanding genome evolution and self-incompatibility.</title>
        <authorList>
            <person name="Gong W."/>
            <person name="Xiao S."/>
            <person name="Wang L."/>
            <person name="Liao Z."/>
            <person name="Chang Y."/>
            <person name="Mo W."/>
            <person name="Hu G."/>
            <person name="Li W."/>
            <person name="Zhao G."/>
            <person name="Zhu H."/>
            <person name="Hu X."/>
            <person name="Ji K."/>
            <person name="Xiang X."/>
            <person name="Song Q."/>
            <person name="Yuan D."/>
            <person name="Jin S."/>
            <person name="Zhang L."/>
        </authorList>
    </citation>
    <scope>NUCLEOTIDE SEQUENCE [LARGE SCALE GENOMIC DNA]</scope>
    <source>
        <strain evidence="1">SQ_2022a</strain>
    </source>
</reference>
<organism evidence="1 2">
    <name type="scientific">Camellia lanceoleosa</name>
    <dbReference type="NCBI Taxonomy" id="1840588"/>
    <lineage>
        <taxon>Eukaryota</taxon>
        <taxon>Viridiplantae</taxon>
        <taxon>Streptophyta</taxon>
        <taxon>Embryophyta</taxon>
        <taxon>Tracheophyta</taxon>
        <taxon>Spermatophyta</taxon>
        <taxon>Magnoliopsida</taxon>
        <taxon>eudicotyledons</taxon>
        <taxon>Gunneridae</taxon>
        <taxon>Pentapetalae</taxon>
        <taxon>asterids</taxon>
        <taxon>Ericales</taxon>
        <taxon>Theaceae</taxon>
        <taxon>Camellia</taxon>
    </lineage>
</organism>
<protein>
    <submittedName>
        <fullName evidence="1">Uncharacterized protein</fullName>
    </submittedName>
</protein>
<evidence type="ECO:0000313" key="1">
    <source>
        <dbReference type="EMBL" id="KAI7992549.1"/>
    </source>
</evidence>
<comment type="caution">
    <text evidence="1">The sequence shown here is derived from an EMBL/GenBank/DDBJ whole genome shotgun (WGS) entry which is preliminary data.</text>
</comment>
<accession>A0ACC0FVE7</accession>
<sequence length="558" mass="63167">MDSDDESCSDNSDSELAFCPEDDYKFQDIILDDDNEKFVSRINRYWDRHSVVLPQHLDWIFQYGAIKCATALLGGETSLTMDFYCTLFLGLPAIHSLAETCDGALIELFIHHGAPLDHRCYGLGPNNASLEGKLPLNAALQSLAFNIFYEGWNPSRPLFEMLVLLCSRFSKKDVTKGIRLLVLNTKEAELEICQYAKEGKVVELAALLMTAREKVAPILYQIGDGSTSNGGMSIRQCIYSKLAALTYEEFKFTFCNEKKLIRDCKEKKMAFMSTVELLDIFEMAGDTIETYIRLRQQQDEDMAEEQVAVDFSWLLQGARLLPKYKGVNLSKLWSRPERHLGYIQPTKYAINTRALVTMKLRDRKVNDNTKQKSIIVHTGIQHGSPTLPLLTRSFHTMQAPLGSQSTTFVEAQFTGGYSMVELRHWICTGRGVGHKEKADDSIRVLVLNTKEAELEICHYAKEGNVVELAVLLMTAREEVALLMSQIIDGSTSNGRISIHQYILSKLEALICDEYKPYHEQKKLLLVGKEKKAAFTSVLVLLEFFVIEGDTIEAYIRQE</sequence>